<accession>A0A067MIK3</accession>
<dbReference type="InParanoid" id="A0A067MIK3"/>
<name>A0A067MIK3_BOTB1</name>
<dbReference type="OrthoDB" id="8191639at2759"/>
<dbReference type="EMBL" id="KL198059">
    <property type="protein sequence ID" value="KDQ11376.1"/>
    <property type="molecule type" value="Genomic_DNA"/>
</dbReference>
<sequence length="553" mass="59600">MGRKKSRYPWSINICIYLFLIGLSKVVSFLLERTFTIDAQITQQPNGPFQNVSVLGDLSPDDMGWAQAFQQAYQTGGQMQMNYIASIFAGTIRANSLQHSHNNQSIFLSEVLPGQLLPNARGPGTFTQGEGAVIPTDLGGTSNTPQKVADTPLGQLVRWPRWGIRVTCQSLPDPTRYLVPLSPSNWTYVYLPNALIGSLAASLQVSVPSTTPWNSSAILQGSDTLPAGLDPSTIYNALAKQPDGASHSGSFFWLDDGTRGQGWMLVDVHLVRINTAIPRNGSFPVTASVNGSLIGYDAAVCLEVVEPWILQAYNITGGSPYTTEFFGRGDNVDVGAVNQAQRTGPSSVLDSSSISSVYQAAAYFARRDMTAESTGFFYAPTPILVDFTGNNGTNGPAAYTKLSPSSMETMIGGWDSSQALPYLIGTGYVTAQVRQDRIIAAGQVNQLYLGLVLGLILLLGFIADVCIPRLPDGVPLRDFSMFSAISIARPALHKLDLKKSENPGMESELHMPLEDLKEHIGVVKTHGPPGAEGQSVTTWFVSQAKALLPFFSK</sequence>
<protein>
    <submittedName>
        <fullName evidence="2">Uncharacterized protein</fullName>
    </submittedName>
</protein>
<keyword evidence="3" id="KW-1185">Reference proteome</keyword>
<keyword evidence="1" id="KW-0812">Transmembrane</keyword>
<gene>
    <name evidence="2" type="ORF">BOTBODRAFT_459445</name>
</gene>
<dbReference type="HOGENOM" id="CLU_017508_0_0_1"/>
<feature type="transmembrane region" description="Helical" evidence="1">
    <location>
        <begin position="12"/>
        <end position="31"/>
    </location>
</feature>
<evidence type="ECO:0000256" key="1">
    <source>
        <dbReference type="SAM" id="Phobius"/>
    </source>
</evidence>
<proteinExistence type="predicted"/>
<dbReference type="STRING" id="930990.A0A067MIK3"/>
<keyword evidence="1" id="KW-0472">Membrane</keyword>
<evidence type="ECO:0000313" key="3">
    <source>
        <dbReference type="Proteomes" id="UP000027195"/>
    </source>
</evidence>
<keyword evidence="1" id="KW-1133">Transmembrane helix</keyword>
<reference evidence="3" key="1">
    <citation type="journal article" date="2014" name="Proc. Natl. Acad. Sci. U.S.A.">
        <title>Extensive sampling of basidiomycete genomes demonstrates inadequacy of the white-rot/brown-rot paradigm for wood decay fungi.</title>
        <authorList>
            <person name="Riley R."/>
            <person name="Salamov A.A."/>
            <person name="Brown D.W."/>
            <person name="Nagy L.G."/>
            <person name="Floudas D."/>
            <person name="Held B.W."/>
            <person name="Levasseur A."/>
            <person name="Lombard V."/>
            <person name="Morin E."/>
            <person name="Otillar R."/>
            <person name="Lindquist E.A."/>
            <person name="Sun H."/>
            <person name="LaButti K.M."/>
            <person name="Schmutz J."/>
            <person name="Jabbour D."/>
            <person name="Luo H."/>
            <person name="Baker S.E."/>
            <person name="Pisabarro A.G."/>
            <person name="Walton J.D."/>
            <person name="Blanchette R.A."/>
            <person name="Henrissat B."/>
            <person name="Martin F."/>
            <person name="Cullen D."/>
            <person name="Hibbett D.S."/>
            <person name="Grigoriev I.V."/>
        </authorList>
    </citation>
    <scope>NUCLEOTIDE SEQUENCE [LARGE SCALE GENOMIC DNA]</scope>
    <source>
        <strain evidence="3">FD-172 SS1</strain>
    </source>
</reference>
<dbReference type="AlphaFoldDB" id="A0A067MIK3"/>
<organism evidence="2 3">
    <name type="scientific">Botryobasidium botryosum (strain FD-172 SS1)</name>
    <dbReference type="NCBI Taxonomy" id="930990"/>
    <lineage>
        <taxon>Eukaryota</taxon>
        <taxon>Fungi</taxon>
        <taxon>Dikarya</taxon>
        <taxon>Basidiomycota</taxon>
        <taxon>Agaricomycotina</taxon>
        <taxon>Agaricomycetes</taxon>
        <taxon>Cantharellales</taxon>
        <taxon>Botryobasidiaceae</taxon>
        <taxon>Botryobasidium</taxon>
    </lineage>
</organism>
<evidence type="ECO:0000313" key="2">
    <source>
        <dbReference type="EMBL" id="KDQ11376.1"/>
    </source>
</evidence>
<dbReference type="Proteomes" id="UP000027195">
    <property type="component" value="Unassembled WGS sequence"/>
</dbReference>